<dbReference type="InterPro" id="IPR058755">
    <property type="entry name" value="Fn1-VW_OTOGL"/>
</dbReference>
<dbReference type="SMART" id="SM00216">
    <property type="entry name" value="VWD"/>
    <property type="match status" value="1"/>
</dbReference>
<comment type="caution">
    <text evidence="9">The sequence shown here is derived from an EMBL/GenBank/DDBJ whole genome shotgun (WGS) entry which is preliminary data.</text>
</comment>
<evidence type="ECO:0000256" key="3">
    <source>
        <dbReference type="ARBA" id="ARBA00023157"/>
    </source>
</evidence>
<dbReference type="Gene3D" id="2.80.10.50">
    <property type="match status" value="1"/>
</dbReference>
<dbReference type="Pfam" id="PF25962">
    <property type="entry name" value="TIL_OTOGL_Mucin"/>
    <property type="match status" value="1"/>
</dbReference>
<dbReference type="Pfam" id="PF25960">
    <property type="entry name" value="Fn1-VW_OTOGL"/>
    <property type="match status" value="1"/>
</dbReference>
<evidence type="ECO:0000256" key="1">
    <source>
        <dbReference type="ARBA" id="ARBA00004613"/>
    </source>
</evidence>
<dbReference type="Proteomes" id="UP000050525">
    <property type="component" value="Unassembled WGS sequence"/>
</dbReference>
<dbReference type="GO" id="GO:0046373">
    <property type="term" value="P:L-arabinose metabolic process"/>
    <property type="evidence" value="ECO:0007669"/>
    <property type="project" value="InterPro"/>
</dbReference>
<evidence type="ECO:0008006" key="11">
    <source>
        <dbReference type="Google" id="ProtNLM"/>
    </source>
</evidence>
<gene>
    <name evidence="9" type="ORF">Y1Q_0000710</name>
</gene>
<keyword evidence="10" id="KW-1185">Reference proteome</keyword>
<dbReference type="Gene3D" id="2.10.25.10">
    <property type="entry name" value="Laminin"/>
    <property type="match status" value="1"/>
</dbReference>
<evidence type="ECO:0000313" key="9">
    <source>
        <dbReference type="EMBL" id="KYO22103.1"/>
    </source>
</evidence>
<keyword evidence="4" id="KW-0325">Glycoprotein</keyword>
<keyword evidence="3 6" id="KW-1015">Disulfide bond</keyword>
<keyword evidence="2" id="KW-0964">Secreted</keyword>
<dbReference type="InterPro" id="IPR006207">
    <property type="entry name" value="Cys_knot_C"/>
</dbReference>
<sequence>MRTPENFDLTNAQEFGSSWAAVECVDSSDIRNPCSLNPLREPFAKKECGILLSETFEACHPVVDVTWFYSNCLTDTCGCNQGGDCECFCTSVSAYAHQCCQHGVTVDWRSPRVCPYDCEYFNKALGKGPYKLVSYLDEEIAMAAQLIGGYVFPMRAKDFVPGDAMSFMLTSGLYKPKAHDPNLVSFETADRPNYFLHLAPNDTLILSKWEQSEEFHNRSTFAIHKDTWLPGYSAFESFAKPGFFIHISASAFELFKYHHSEEFRLSTLFKLVDVKFKFLSHSTCEWRYDACTSPCFKTCRDPLGENCQVVPKVEGCVPTCPLHMLLDEVTQRCVYFEDCIEPAVDIQPSPSVLSQYSRGLTRDEAISEVTASVFVPAGETSTLQSCVPITENECIKHICLDGQLIQVNKSLNCPYNATQPSCGVLGFAIQINGDKCCPKWECACRCTFFFDLSFVTFDGNHLALFKEASYIISQTEDETIGIHVHDCRSNTKKHHLNSTSLCLAKLNLMYMSNLIIVDRLNRKITVNSRYAWPTIRKYGFKIEDTGFMYAIETPTNIRIQWFHSTGVMIIETNTTTDPKAMGLCGFCDGNSENDLMLPNKAVLNKTDAPSIFMDSWQVPGTLMYIGEDRHQDSNCSVMDCSECLSLVLNQTFSRCHPYVPPELFCDLWVQDVEYIQNPCVAQAAYVAMCNKFNICIEWRSSDYCPFSCSENFSYQACISACDVPSTCQNSEPVPWDSESCLVLTEGCVCAEGNILHRVHSALCIPEEKCTCTDSSGAPRAMGEIWKTSLSGCCMHKCVDNETIIPVEHNCSRVHDLECQRFGELALIVPNDDTCCPEKICICNMSLCEPLIPECKVLEKLVTYYQEDSCCPNYTCECDPAKCASMEQIPNCREDQTLIATRVESTCCLSYICACGACSDQIPKCQEGEMLVVDGNTTDRCCPAYQCVCEIYRCPDFKCVLGMSLVEVWSPEKCCPYRTCECACDIIAKPECKLGEKLQIDEQFQNSIENVCNCVMYKCVRDKVCLSNERGVLRPGQTIMEYTSDGICHTFHCTDLIDPSTSYYLINTSLIDCAVNCEANQVYVPPKDLTTCCGSCKNVSCLYTFSNGTVSSFKPGTIWISNCVRYECTNTAVGPVLVTSLVSCPPFNETECVKVGGYVVPFLEGCCKTCKEDGKFCKKVTVRMTIRKNDCRSNTPVNIVSCDGKCPSASIYNYNINTYARFCKCCRELGLQRRTVQLYCSGNSTWVSYGIQEPTDCSCQWS</sequence>
<evidence type="ECO:0000259" key="7">
    <source>
        <dbReference type="PROSITE" id="PS01225"/>
    </source>
</evidence>
<dbReference type="InterPro" id="IPR050780">
    <property type="entry name" value="Mucin_vWF_Thrombospondin_sf"/>
</dbReference>
<reference evidence="9 10" key="1">
    <citation type="journal article" date="2012" name="Genome Biol.">
        <title>Sequencing three crocodilian genomes to illuminate the evolution of archosaurs and amniotes.</title>
        <authorList>
            <person name="St John J.A."/>
            <person name="Braun E.L."/>
            <person name="Isberg S.R."/>
            <person name="Miles L.G."/>
            <person name="Chong A.Y."/>
            <person name="Gongora J."/>
            <person name="Dalzell P."/>
            <person name="Moran C."/>
            <person name="Bed'hom B."/>
            <person name="Abzhanov A."/>
            <person name="Burgess S.C."/>
            <person name="Cooksey A.M."/>
            <person name="Castoe T.A."/>
            <person name="Crawford N.G."/>
            <person name="Densmore L.D."/>
            <person name="Drew J.C."/>
            <person name="Edwards S.V."/>
            <person name="Faircloth B.C."/>
            <person name="Fujita M.K."/>
            <person name="Greenwold M.J."/>
            <person name="Hoffmann F.G."/>
            <person name="Howard J.M."/>
            <person name="Iguchi T."/>
            <person name="Janes D.E."/>
            <person name="Khan S.Y."/>
            <person name="Kohno S."/>
            <person name="de Koning A.J."/>
            <person name="Lance S.L."/>
            <person name="McCarthy F.M."/>
            <person name="McCormack J.E."/>
            <person name="Merchant M.E."/>
            <person name="Peterson D.G."/>
            <person name="Pollock D.D."/>
            <person name="Pourmand N."/>
            <person name="Raney B.J."/>
            <person name="Roessler K.A."/>
            <person name="Sanford J.R."/>
            <person name="Sawyer R.H."/>
            <person name="Schmidt C.J."/>
            <person name="Triplett E.W."/>
            <person name="Tuberville T.D."/>
            <person name="Venegas-Anaya M."/>
            <person name="Howard J.T."/>
            <person name="Jarvis E.D."/>
            <person name="Guillette L.J.Jr."/>
            <person name="Glenn T.C."/>
            <person name="Green R.E."/>
            <person name="Ray D.A."/>
        </authorList>
    </citation>
    <scope>NUCLEOTIDE SEQUENCE [LARGE SCALE GENOMIC DNA]</scope>
    <source>
        <strain evidence="9">KSC_2009_1</strain>
    </source>
</reference>
<evidence type="ECO:0000256" key="5">
    <source>
        <dbReference type="ARBA" id="ARBA00061260"/>
    </source>
</evidence>
<dbReference type="PANTHER" id="PTHR11339">
    <property type="entry name" value="EXTRACELLULAR MATRIX GLYCOPROTEIN RELATED"/>
    <property type="match status" value="1"/>
</dbReference>
<dbReference type="EMBL" id="AKHW03006283">
    <property type="protein sequence ID" value="KYO22103.1"/>
    <property type="molecule type" value="Genomic_DNA"/>
</dbReference>
<dbReference type="STRING" id="8496.A0A151MC64"/>
<dbReference type="SUPFAM" id="SSF57567">
    <property type="entry name" value="Serine protease inhibitors"/>
    <property type="match status" value="1"/>
</dbReference>
<organism evidence="9 10">
    <name type="scientific">Alligator mississippiensis</name>
    <name type="common">American alligator</name>
    <dbReference type="NCBI Taxonomy" id="8496"/>
    <lineage>
        <taxon>Eukaryota</taxon>
        <taxon>Metazoa</taxon>
        <taxon>Chordata</taxon>
        <taxon>Craniata</taxon>
        <taxon>Vertebrata</taxon>
        <taxon>Euteleostomi</taxon>
        <taxon>Archelosauria</taxon>
        <taxon>Archosauria</taxon>
        <taxon>Crocodylia</taxon>
        <taxon>Alligatoridae</taxon>
        <taxon>Alligatorinae</taxon>
        <taxon>Alligator</taxon>
    </lineage>
</organism>
<dbReference type="InterPro" id="IPR007934">
    <property type="entry name" value="AbfB_ABD"/>
</dbReference>
<dbReference type="Pfam" id="PF00094">
    <property type="entry name" value="VWD"/>
    <property type="match status" value="1"/>
</dbReference>
<dbReference type="GO" id="GO:0031012">
    <property type="term" value="C:extracellular matrix"/>
    <property type="evidence" value="ECO:0007669"/>
    <property type="project" value="TreeGrafter"/>
</dbReference>
<dbReference type="InterPro" id="IPR058753">
    <property type="entry name" value="TIL_OTOGL_Mucin"/>
</dbReference>
<dbReference type="Pfam" id="PF08742">
    <property type="entry name" value="C8"/>
    <property type="match status" value="2"/>
</dbReference>
<dbReference type="InterPro" id="IPR036084">
    <property type="entry name" value="Ser_inhib-like_sf"/>
</dbReference>
<feature type="disulfide bond" evidence="6">
    <location>
        <begin position="1190"/>
        <end position="1239"/>
    </location>
</feature>
<evidence type="ECO:0000256" key="2">
    <source>
        <dbReference type="ARBA" id="ARBA00022525"/>
    </source>
</evidence>
<dbReference type="InterPro" id="IPR014853">
    <property type="entry name" value="VWF/SSPO/ZAN-like_Cys-rich_dom"/>
</dbReference>
<dbReference type="GO" id="GO:0005615">
    <property type="term" value="C:extracellular space"/>
    <property type="evidence" value="ECO:0007669"/>
    <property type="project" value="TreeGrafter"/>
</dbReference>
<accession>A0A151MC64</accession>
<dbReference type="SMART" id="SM00832">
    <property type="entry name" value="C8"/>
    <property type="match status" value="2"/>
</dbReference>
<dbReference type="SMART" id="SM00041">
    <property type="entry name" value="CT"/>
    <property type="match status" value="1"/>
</dbReference>
<dbReference type="InterPro" id="IPR036195">
    <property type="entry name" value="AbfB_ABD_sf"/>
</dbReference>
<comment type="caution">
    <text evidence="6">Lacks conserved residue(s) required for the propagation of feature annotation.</text>
</comment>
<dbReference type="InterPro" id="IPR001846">
    <property type="entry name" value="VWF_type-D"/>
</dbReference>
<evidence type="ECO:0000256" key="6">
    <source>
        <dbReference type="PROSITE-ProRule" id="PRU00039"/>
    </source>
</evidence>
<evidence type="ECO:0000256" key="4">
    <source>
        <dbReference type="ARBA" id="ARBA00023180"/>
    </source>
</evidence>
<dbReference type="Pfam" id="PF05270">
    <property type="entry name" value="AbfB"/>
    <property type="match status" value="1"/>
</dbReference>
<dbReference type="GO" id="GO:0046556">
    <property type="term" value="F:alpha-L-arabinofuranosidase activity"/>
    <property type="evidence" value="ECO:0007669"/>
    <property type="project" value="InterPro"/>
</dbReference>
<feature type="domain" description="VWFD" evidence="8">
    <location>
        <begin position="444"/>
        <end position="624"/>
    </location>
</feature>
<evidence type="ECO:0000259" key="8">
    <source>
        <dbReference type="PROSITE" id="PS51233"/>
    </source>
</evidence>
<dbReference type="PROSITE" id="PS51233">
    <property type="entry name" value="VWFD"/>
    <property type="match status" value="1"/>
</dbReference>
<evidence type="ECO:0000313" key="10">
    <source>
        <dbReference type="Proteomes" id="UP000050525"/>
    </source>
</evidence>
<dbReference type="AlphaFoldDB" id="A0A151MC64"/>
<proteinExistence type="inferred from homology"/>
<dbReference type="PANTHER" id="PTHR11339:SF228">
    <property type="entry name" value="OTOGELIN"/>
    <property type="match status" value="1"/>
</dbReference>
<comment type="subcellular location">
    <subcellularLocation>
        <location evidence="1">Secreted</location>
    </subcellularLocation>
</comment>
<feature type="domain" description="CTCK" evidence="7">
    <location>
        <begin position="1176"/>
        <end position="1261"/>
    </location>
</feature>
<comment type="similarity">
    <text evidence="5">Belongs to the otogelin family.</text>
</comment>
<dbReference type="PROSITE" id="PS01225">
    <property type="entry name" value="CTCK_2"/>
    <property type="match status" value="1"/>
</dbReference>
<dbReference type="SUPFAM" id="SSF110221">
    <property type="entry name" value="AbfB domain"/>
    <property type="match status" value="1"/>
</dbReference>
<name>A0A151MC64_ALLMI</name>
<protein>
    <recommendedName>
        <fullName evidence="11">Otogelin</fullName>
    </recommendedName>
</protein>